<name>A0A4U1BQD9_9GAMM</name>
<reference evidence="3 4" key="1">
    <citation type="submission" date="2019-04" db="EMBL/GenBank/DDBJ databases">
        <authorList>
            <person name="Hwang J.C."/>
        </authorList>
    </citation>
    <scope>NUCLEOTIDE SEQUENCE [LARGE SCALE GENOMIC DNA]</scope>
    <source>
        <strain evidence="3 4">IMCC35002</strain>
    </source>
</reference>
<dbReference type="SUPFAM" id="SSF88874">
    <property type="entry name" value="Receptor-binding domain of short tail fibre protein gp12"/>
    <property type="match status" value="1"/>
</dbReference>
<dbReference type="InterPro" id="IPR011083">
    <property type="entry name" value="Phage_tail_collar_dom"/>
</dbReference>
<gene>
    <name evidence="3" type="ORF">FCL42_05685</name>
</gene>
<dbReference type="OrthoDB" id="9810174at2"/>
<feature type="region of interest" description="Disordered" evidence="1">
    <location>
        <begin position="125"/>
        <end position="145"/>
    </location>
</feature>
<dbReference type="InterPro" id="IPR037053">
    <property type="entry name" value="Phage_tail_collar_dom_sf"/>
</dbReference>
<dbReference type="Proteomes" id="UP000305675">
    <property type="component" value="Unassembled WGS sequence"/>
</dbReference>
<protein>
    <submittedName>
        <fullName evidence="3">Phage tail protein</fullName>
    </submittedName>
</protein>
<organism evidence="3 4">
    <name type="scientific">Ferrimonas aestuarii</name>
    <dbReference type="NCBI Taxonomy" id="2569539"/>
    <lineage>
        <taxon>Bacteria</taxon>
        <taxon>Pseudomonadati</taxon>
        <taxon>Pseudomonadota</taxon>
        <taxon>Gammaproteobacteria</taxon>
        <taxon>Alteromonadales</taxon>
        <taxon>Ferrimonadaceae</taxon>
        <taxon>Ferrimonas</taxon>
    </lineage>
</organism>
<evidence type="ECO:0000313" key="3">
    <source>
        <dbReference type="EMBL" id="TKB56626.1"/>
    </source>
</evidence>
<dbReference type="AlphaFoldDB" id="A0A4U1BQD9"/>
<proteinExistence type="predicted"/>
<dbReference type="Pfam" id="PF07484">
    <property type="entry name" value="Collar"/>
    <property type="match status" value="1"/>
</dbReference>
<accession>A0A4U1BQD9</accession>
<evidence type="ECO:0000313" key="4">
    <source>
        <dbReference type="Proteomes" id="UP000305675"/>
    </source>
</evidence>
<dbReference type="Gene3D" id="3.90.1340.10">
    <property type="entry name" value="Phage tail collar domain"/>
    <property type="match status" value="1"/>
</dbReference>
<feature type="domain" description="Phage tail collar" evidence="2">
    <location>
        <begin position="7"/>
        <end position="61"/>
    </location>
</feature>
<comment type="caution">
    <text evidence="3">The sequence shown here is derived from an EMBL/GenBank/DDBJ whole genome shotgun (WGS) entry which is preliminary data.</text>
</comment>
<sequence length="202" mass="21015">MDPFLAQIVMFGGNFAPRGWSFCDGQLLSIASNTALFSLLGTTYGGDGRTTFALPDLRGRVAIHSGNRSAGPGLTPRPLGQRSGQESVTLNQLQIPSHTHFTSASSTAQSTLMLSSEASSSAAPVASGSLGKVSAPPKSSNNAQIYNGEQPYVAQHIDSVQTAVGTTVTVQPTGGSQAHNNMQPFNTVNYIIAMVGTFPSRS</sequence>
<keyword evidence="4" id="KW-1185">Reference proteome</keyword>
<evidence type="ECO:0000259" key="2">
    <source>
        <dbReference type="Pfam" id="PF07484"/>
    </source>
</evidence>
<feature type="region of interest" description="Disordered" evidence="1">
    <location>
        <begin position="64"/>
        <end position="85"/>
    </location>
</feature>
<evidence type="ECO:0000256" key="1">
    <source>
        <dbReference type="SAM" id="MobiDB-lite"/>
    </source>
</evidence>
<dbReference type="RefSeq" id="WP_136862430.1">
    <property type="nucleotide sequence ID" value="NZ_SWCJ01000003.1"/>
</dbReference>
<dbReference type="EMBL" id="SWCJ01000003">
    <property type="protein sequence ID" value="TKB56626.1"/>
    <property type="molecule type" value="Genomic_DNA"/>
</dbReference>